<dbReference type="PRINTS" id="PR01547">
    <property type="entry name" value="YEAST176DUF"/>
</dbReference>
<dbReference type="PANTHER" id="PTHR12848">
    <property type="entry name" value="REGULATORY-ASSOCIATED PROTEIN OF MTOR"/>
    <property type="match status" value="1"/>
</dbReference>
<dbReference type="PANTHER" id="PTHR12848:SF16">
    <property type="entry name" value="REGULATORY-ASSOCIATED PROTEIN OF MTOR"/>
    <property type="match status" value="1"/>
</dbReference>
<feature type="non-terminal residue" evidence="1">
    <location>
        <position position="152"/>
    </location>
</feature>
<dbReference type="SUPFAM" id="SSF48371">
    <property type="entry name" value="ARM repeat"/>
    <property type="match status" value="1"/>
</dbReference>
<dbReference type="GO" id="GO:0005737">
    <property type="term" value="C:cytoplasm"/>
    <property type="evidence" value="ECO:0007669"/>
    <property type="project" value="TreeGrafter"/>
</dbReference>
<gene>
    <name evidence="1" type="ORF">FKW44_024650</name>
</gene>
<dbReference type="GO" id="GO:0030307">
    <property type="term" value="P:positive regulation of cell growth"/>
    <property type="evidence" value="ECO:0007669"/>
    <property type="project" value="TreeGrafter"/>
</dbReference>
<dbReference type="GO" id="GO:0038202">
    <property type="term" value="P:TORC1 signaling"/>
    <property type="evidence" value="ECO:0007669"/>
    <property type="project" value="TreeGrafter"/>
</dbReference>
<dbReference type="InterPro" id="IPR011989">
    <property type="entry name" value="ARM-like"/>
</dbReference>
<dbReference type="InterPro" id="IPR004083">
    <property type="entry name" value="Raptor"/>
</dbReference>
<feature type="non-terminal residue" evidence="1">
    <location>
        <position position="1"/>
    </location>
</feature>
<dbReference type="GO" id="GO:0010506">
    <property type="term" value="P:regulation of autophagy"/>
    <property type="evidence" value="ECO:0007669"/>
    <property type="project" value="TreeGrafter"/>
</dbReference>
<evidence type="ECO:0000313" key="2">
    <source>
        <dbReference type="Proteomes" id="UP000595437"/>
    </source>
</evidence>
<organism evidence="1 2">
    <name type="scientific">Caligus rogercresseyi</name>
    <name type="common">Sea louse</name>
    <dbReference type="NCBI Taxonomy" id="217165"/>
    <lineage>
        <taxon>Eukaryota</taxon>
        <taxon>Metazoa</taxon>
        <taxon>Ecdysozoa</taxon>
        <taxon>Arthropoda</taxon>
        <taxon>Crustacea</taxon>
        <taxon>Multicrustacea</taxon>
        <taxon>Hexanauplia</taxon>
        <taxon>Copepoda</taxon>
        <taxon>Siphonostomatoida</taxon>
        <taxon>Caligidae</taxon>
        <taxon>Caligus</taxon>
    </lineage>
</organism>
<dbReference type="InterPro" id="IPR016024">
    <property type="entry name" value="ARM-type_fold"/>
</dbReference>
<accession>A0A7T8GM02</accession>
<dbReference type="GO" id="GO:0071230">
    <property type="term" value="P:cellular response to amino acid stimulus"/>
    <property type="evidence" value="ECO:0007669"/>
    <property type="project" value="TreeGrafter"/>
</dbReference>
<dbReference type="Proteomes" id="UP000595437">
    <property type="component" value="Chromosome 20"/>
</dbReference>
<dbReference type="Gene3D" id="1.25.10.10">
    <property type="entry name" value="Leucine-rich Repeat Variant"/>
    <property type="match status" value="1"/>
</dbReference>
<dbReference type="AlphaFoldDB" id="A0A7T8GM02"/>
<dbReference type="GO" id="GO:0031931">
    <property type="term" value="C:TORC1 complex"/>
    <property type="evidence" value="ECO:0007669"/>
    <property type="project" value="InterPro"/>
</dbReference>
<dbReference type="OrthoDB" id="7455736at2759"/>
<sequence length="152" mass="17349">PHRNLQVASKPRPSLRALDLLSRFLDLGPWAVNLALCVGIFPYVLRLLQSCARELRPLLVSIWTKILAVDSSCQSELVRENCHNYFLLVLKDPIMMPEHRTGAAFVLASMVAREFDFHLFEQLDDPEPVLRQWLAIALGRVLDNFATAKWRG</sequence>
<name>A0A7T8GM02_CALRO</name>
<protein>
    <submittedName>
        <fullName evidence="1">Uncharacterized protein</fullName>
    </submittedName>
</protein>
<dbReference type="GO" id="GO:0030674">
    <property type="term" value="F:protein-macromolecule adaptor activity"/>
    <property type="evidence" value="ECO:0007669"/>
    <property type="project" value="TreeGrafter"/>
</dbReference>
<dbReference type="GO" id="GO:0009267">
    <property type="term" value="P:cellular response to starvation"/>
    <property type="evidence" value="ECO:0007669"/>
    <property type="project" value="TreeGrafter"/>
</dbReference>
<dbReference type="EMBL" id="CP045909">
    <property type="protein sequence ID" value="QQP32363.1"/>
    <property type="molecule type" value="Genomic_DNA"/>
</dbReference>
<evidence type="ECO:0000313" key="1">
    <source>
        <dbReference type="EMBL" id="QQP32363.1"/>
    </source>
</evidence>
<reference evidence="2" key="1">
    <citation type="submission" date="2021-01" db="EMBL/GenBank/DDBJ databases">
        <title>Caligus Genome Assembly.</title>
        <authorList>
            <person name="Gallardo-Escarate C."/>
        </authorList>
    </citation>
    <scope>NUCLEOTIDE SEQUENCE [LARGE SCALE GENOMIC DNA]</scope>
</reference>
<proteinExistence type="predicted"/>
<keyword evidence="2" id="KW-1185">Reference proteome</keyword>